<dbReference type="PANTHER" id="PTHR43395">
    <property type="entry name" value="SENSOR HISTIDINE KINASE CHEA"/>
    <property type="match status" value="1"/>
</dbReference>
<keyword evidence="6" id="KW-0418">Kinase</keyword>
<gene>
    <name evidence="15" type="ORF">C4900_02410</name>
</gene>
<dbReference type="GO" id="GO:0006935">
    <property type="term" value="P:chemotaxis"/>
    <property type="evidence" value="ECO:0007669"/>
    <property type="project" value="InterPro"/>
</dbReference>
<dbReference type="InterPro" id="IPR011006">
    <property type="entry name" value="CheY-like_superfamily"/>
</dbReference>
<feature type="domain" description="CheW-like" evidence="13">
    <location>
        <begin position="1466"/>
        <end position="1602"/>
    </location>
</feature>
<feature type="domain" description="Histidine kinase" evidence="11">
    <location>
        <begin position="1328"/>
        <end position="1464"/>
    </location>
</feature>
<evidence type="ECO:0000313" key="16">
    <source>
        <dbReference type="Proteomes" id="UP000253250"/>
    </source>
</evidence>
<evidence type="ECO:0000256" key="8">
    <source>
        <dbReference type="ARBA" id="ARBA00035100"/>
    </source>
</evidence>
<dbReference type="EC" id="2.7.13.3" evidence="2"/>
<proteinExistence type="predicted"/>
<evidence type="ECO:0000256" key="10">
    <source>
        <dbReference type="PROSITE-ProRule" id="PRU00169"/>
    </source>
</evidence>
<dbReference type="InterPro" id="IPR003594">
    <property type="entry name" value="HATPase_dom"/>
</dbReference>
<dbReference type="InterPro" id="IPR001789">
    <property type="entry name" value="Sig_transdc_resp-reg_receiver"/>
</dbReference>
<dbReference type="Gene3D" id="1.10.287.560">
    <property type="entry name" value="Histidine kinase CheA-like, homodimeric domain"/>
    <property type="match status" value="1"/>
</dbReference>
<dbReference type="InterPro" id="IPR005467">
    <property type="entry name" value="His_kinase_dom"/>
</dbReference>
<feature type="domain" description="HPt" evidence="14">
    <location>
        <begin position="779"/>
        <end position="882"/>
    </location>
</feature>
<feature type="modified residue" description="Phosphohistidine" evidence="9">
    <location>
        <position position="1018"/>
    </location>
</feature>
<reference evidence="15 16" key="1">
    <citation type="submission" date="2018-02" db="EMBL/GenBank/DDBJ databases">
        <title>Insights into the biology of acidophilic members of the Acidiferrobacteraceae family derived from comparative genomic analyses.</title>
        <authorList>
            <person name="Issotta F."/>
            <person name="Thyssen C."/>
            <person name="Mena C."/>
            <person name="Moya A."/>
            <person name="Bellenberg S."/>
            <person name="Sproer C."/>
            <person name="Covarrubias P.C."/>
            <person name="Sand W."/>
            <person name="Quatrini R."/>
            <person name="Vera M."/>
        </authorList>
    </citation>
    <scope>NUCLEOTIDE SEQUENCE [LARGE SCALE GENOMIC DNA]</scope>
    <source>
        <strain evidence="16">m-1</strain>
    </source>
</reference>
<dbReference type="Pfam" id="PF01584">
    <property type="entry name" value="CheW"/>
    <property type="match status" value="1"/>
</dbReference>
<evidence type="ECO:0000256" key="1">
    <source>
        <dbReference type="ARBA" id="ARBA00000085"/>
    </source>
</evidence>
<dbReference type="InterPro" id="IPR051315">
    <property type="entry name" value="Bact_Chemotaxis_CheA"/>
</dbReference>
<dbReference type="SMART" id="SM00073">
    <property type="entry name" value="HPT"/>
    <property type="match status" value="3"/>
</dbReference>
<dbReference type="Pfam" id="PF00072">
    <property type="entry name" value="Response_reg"/>
    <property type="match status" value="1"/>
</dbReference>
<dbReference type="CDD" id="cd00088">
    <property type="entry name" value="HPT"/>
    <property type="match status" value="3"/>
</dbReference>
<dbReference type="InterPro" id="IPR004105">
    <property type="entry name" value="CheA-like_dim"/>
</dbReference>
<evidence type="ECO:0000256" key="9">
    <source>
        <dbReference type="PROSITE-ProRule" id="PRU00110"/>
    </source>
</evidence>
<feature type="domain" description="HPt" evidence="14">
    <location>
        <begin position="591"/>
        <end position="698"/>
    </location>
</feature>
<evidence type="ECO:0000256" key="2">
    <source>
        <dbReference type="ARBA" id="ARBA00012438"/>
    </source>
</evidence>
<dbReference type="CDD" id="cd17546">
    <property type="entry name" value="REC_hyHK_CKI1_RcsC-like"/>
    <property type="match status" value="1"/>
</dbReference>
<evidence type="ECO:0000259" key="13">
    <source>
        <dbReference type="PROSITE" id="PS50851"/>
    </source>
</evidence>
<feature type="domain" description="HPt" evidence="14">
    <location>
        <begin position="971"/>
        <end position="1075"/>
    </location>
</feature>
<dbReference type="PANTHER" id="PTHR43395:SF8">
    <property type="entry name" value="HISTIDINE KINASE"/>
    <property type="match status" value="1"/>
</dbReference>
<organism evidence="15 16">
    <name type="scientific">Acidiferrobacter thiooxydans</name>
    <dbReference type="NCBI Taxonomy" id="163359"/>
    <lineage>
        <taxon>Bacteria</taxon>
        <taxon>Pseudomonadati</taxon>
        <taxon>Pseudomonadota</taxon>
        <taxon>Gammaproteobacteria</taxon>
        <taxon>Acidiferrobacterales</taxon>
        <taxon>Acidiferrobacteraceae</taxon>
        <taxon>Acidiferrobacter</taxon>
    </lineage>
</organism>
<dbReference type="InterPro" id="IPR037006">
    <property type="entry name" value="CheA-like_homodim_sf"/>
</dbReference>
<dbReference type="GO" id="GO:0005737">
    <property type="term" value="C:cytoplasm"/>
    <property type="evidence" value="ECO:0007669"/>
    <property type="project" value="InterPro"/>
</dbReference>
<dbReference type="InterPro" id="IPR036641">
    <property type="entry name" value="HPT_dom_sf"/>
</dbReference>
<dbReference type="PROSITE" id="PS50110">
    <property type="entry name" value="RESPONSE_REGULATORY"/>
    <property type="match status" value="1"/>
</dbReference>
<dbReference type="InterPro" id="IPR036061">
    <property type="entry name" value="CheW-like_dom_sf"/>
</dbReference>
<dbReference type="SUPFAM" id="SSF50341">
    <property type="entry name" value="CheW-like"/>
    <property type="match status" value="1"/>
</dbReference>
<dbReference type="EMBL" id="PSYR01000001">
    <property type="protein sequence ID" value="RCN58655.1"/>
    <property type="molecule type" value="Genomic_DNA"/>
</dbReference>
<name>A0A368HKU8_9GAMM</name>
<keyword evidence="4 10" id="KW-0597">Phosphoprotein</keyword>
<feature type="modified residue" description="Phosphohistidine" evidence="9">
    <location>
        <position position="638"/>
    </location>
</feature>
<feature type="modified residue" description="4-aspartylphosphate" evidence="10">
    <location>
        <position position="1668"/>
    </location>
</feature>
<dbReference type="PROSITE" id="PS50851">
    <property type="entry name" value="CHEW"/>
    <property type="match status" value="1"/>
</dbReference>
<dbReference type="FunFam" id="3.30.565.10:FF:000016">
    <property type="entry name" value="Chemotaxis protein CheA, putative"/>
    <property type="match status" value="1"/>
</dbReference>
<protein>
    <recommendedName>
        <fullName evidence="3">Chemotaxis protein CheA</fullName>
        <ecNumber evidence="2">2.7.13.3</ecNumber>
    </recommendedName>
</protein>
<keyword evidence="5" id="KW-0808">Transferase</keyword>
<dbReference type="SMART" id="SM00260">
    <property type="entry name" value="CheW"/>
    <property type="match status" value="1"/>
</dbReference>
<evidence type="ECO:0000256" key="3">
    <source>
        <dbReference type="ARBA" id="ARBA00021495"/>
    </source>
</evidence>
<evidence type="ECO:0000259" key="12">
    <source>
        <dbReference type="PROSITE" id="PS50110"/>
    </source>
</evidence>
<evidence type="ECO:0000256" key="4">
    <source>
        <dbReference type="ARBA" id="ARBA00022553"/>
    </source>
</evidence>
<dbReference type="PRINTS" id="PR00344">
    <property type="entry name" value="BCTRLSENSOR"/>
</dbReference>
<dbReference type="Gene3D" id="1.20.120.160">
    <property type="entry name" value="HPT domain"/>
    <property type="match status" value="5"/>
</dbReference>
<dbReference type="Pfam" id="PF02518">
    <property type="entry name" value="HATPase_c"/>
    <property type="match status" value="1"/>
</dbReference>
<feature type="modified residue" description="Phosphohistidine" evidence="9">
    <location>
        <position position="822"/>
    </location>
</feature>
<dbReference type="SMART" id="SM00448">
    <property type="entry name" value="REC"/>
    <property type="match status" value="1"/>
</dbReference>
<accession>A0A368HKU8</accession>
<evidence type="ECO:0000256" key="7">
    <source>
        <dbReference type="ARBA" id="ARBA00023012"/>
    </source>
</evidence>
<dbReference type="SUPFAM" id="SSF47226">
    <property type="entry name" value="Histidine-containing phosphotransfer domain, HPT domain"/>
    <property type="match status" value="5"/>
</dbReference>
<dbReference type="InterPro" id="IPR002545">
    <property type="entry name" value="CheW-lke_dom"/>
</dbReference>
<dbReference type="SMART" id="SM00387">
    <property type="entry name" value="HATPase_c"/>
    <property type="match status" value="1"/>
</dbReference>
<dbReference type="InterPro" id="IPR036890">
    <property type="entry name" value="HATPase_C_sf"/>
</dbReference>
<evidence type="ECO:0000259" key="14">
    <source>
        <dbReference type="PROSITE" id="PS50894"/>
    </source>
</evidence>
<comment type="function">
    <text evidence="8">Involved in the transmission of sensory signals from the chemoreceptors to the flagellar motors. CheA is autophosphorylated; it can transfer its phosphate group to either CheB or CheY.</text>
</comment>
<dbReference type="Proteomes" id="UP000253250">
    <property type="component" value="Unassembled WGS sequence"/>
</dbReference>
<comment type="catalytic activity">
    <reaction evidence="1">
        <text>ATP + protein L-histidine = ADP + protein N-phospho-L-histidine.</text>
        <dbReference type="EC" id="2.7.13.3"/>
    </reaction>
</comment>
<comment type="caution">
    <text evidence="15">The sequence shown here is derived from an EMBL/GenBank/DDBJ whole genome shotgun (WGS) entry which is preliminary data.</text>
</comment>
<keyword evidence="7" id="KW-0902">Two-component regulatory system</keyword>
<evidence type="ECO:0000313" key="15">
    <source>
        <dbReference type="EMBL" id="RCN58655.1"/>
    </source>
</evidence>
<dbReference type="PROSITE" id="PS50894">
    <property type="entry name" value="HPT"/>
    <property type="match status" value="3"/>
</dbReference>
<dbReference type="CDD" id="cd00731">
    <property type="entry name" value="CheA_reg"/>
    <property type="match status" value="1"/>
</dbReference>
<dbReference type="SUPFAM" id="SSF55874">
    <property type="entry name" value="ATPase domain of HSP90 chaperone/DNA topoisomerase II/histidine kinase"/>
    <property type="match status" value="1"/>
</dbReference>
<dbReference type="InterPro" id="IPR058661">
    <property type="entry name" value="FimL_2nd"/>
</dbReference>
<dbReference type="InterPro" id="IPR008207">
    <property type="entry name" value="Sig_transdc_His_kin_Hpt_dom"/>
</dbReference>
<keyword evidence="16" id="KW-1185">Reference proteome</keyword>
<sequence>MPAGGKMVTESSIDLGTLGWVKDEIDETLKQARLALEAFVEHRSDEAKLRLCASYLHQVSGTLKMVEVDALADLVGEAEASVQALLATTEPPREEVLEPLVRALLLFPDILDRVQTRGLGDGLALLGLANELRAGRGAEPLPPQAFFRVDLTPRPPGAAAADDAGFVEAFRQQRSLFQAALLKWLKGVADEESRRSLPDLVRGWRAYVAFAPLAQCLWVAEAFLRLLIDAPDPRVEDKKLISRLDQLLKRFADGQDRGGSRSACERLTRDMLFVLREGVSSDPVITAVREAFGLAGPAPDESTEVSMAALRSIASALSQEIAQAQSLLSRCFDPHETTDDANGQLVLLLDKMAKTFATLEVAPLGGLAAAIAEACRALADGRLQKSGAVAMALAQGLLQIESAAREIPYGASGWRLGIDEQTRVLVNLASLPDTSGMEVSEGPLSAQDRRQLVGAVSTEIRANLARIEEAFLAFVASPRDREGLAEVPTLAAQVEAAFQVLEEEPASDLARALHGALNRLAQGHLAPGGAFAEALAAAVAGLEAHVNGLERGRPLRPAELTDLARPLNEIVREEPAREAVPPQAPAVAGPQLAIDPEILPVFLEDAHQAVAQLDEALSAWRADLSDENAVTVARRAFHTLKGSGRMVEAGEIAELSYDAETLLNKIRAREQAVSPAALTWVARAHEVVRDWVAAVEQGQGLPEMAVVRDALQALAAGREPSPATPVPDTAAGPITLLAEGDGVVVLSGEGAACGDEILVPGDEGLDGVAHTASPPHASPLFADPLLRDIFVAETRDHLRVLAAVLADGPQHPVSADLLRAVHTMQGSARSVALLAMADSCAGLERCLQAREIDQKPLGTEAADLLGCLAVAIEGVLAALGDNGDPDAPLAALAERLDALTREGLPHPGLTWWQKNLALQEGVREAVPGESDGQGVPEGAVVSALPGERSGSPIEALQSADPVVFPGADAPYEAIDPELRAIFRDEARDLLDSLEAALGQWREYRDRDDLLDALKRVLHTLKGGARMCGAARMGDVAHATEDLLRRVEDGEQPRDERLFALLDAAAEHLGGLYNAFVSGRDVLGENITRALMASLSADNPPDGGFVAPPPVPVPAAAPAATIVASPALNDPAEDLFKAEAASQVRVHTALLDRLVAYAGEVSIARARMEQQIFSLKGHLAELNGNVKRFRDQVRELEIQAESQIVSRARIDEGNVAPDFDPLEFDRYSRLQHLSRGLTENLHDLITVHGTLDAVASQAEAVLQQQARVNTELQEGLMRTRMVRFATQAHRLRQIVRQTARELNKRAELVLAAADVELDRHLLERMIGPFEHMIRNAIDHGLEPAAERERLGKRPVGTITIQAVQESGEIVIRVSDDGAGLNVERIRAKAIERKLVPTAALVSDEQVMQFILLPGFSTAARITHLSGRGVGMDVVHSEVKKLGGAISVDTQAGRGTTFVIRLPLTLSITQALMVGCGDQMFAIPLAAIVNIVEAPAGAIMEALAGDHPNLRYGGRDYPFMDLGARLGIPRGGVWPRKLPVLLLRLDTREVAVGVDSLFGTREIVVKSLGPQLGEIRGLFGATIMGDGRVLLILDIPALWNEAEGLRVNTIAAEAPAVERPYVLVVDDSLTVRKVTTRFLQKQGYDAATAKDGIEALEQLRDRIPDVMLVDIEMPRMDGYELTARVRADTRLRHVPIVMITSRSGRKHREHAMALGVDVYLGKPYQEEDLRQEIEGLLRRGHS</sequence>
<evidence type="ECO:0000256" key="6">
    <source>
        <dbReference type="ARBA" id="ARBA00022777"/>
    </source>
</evidence>
<dbReference type="Gene3D" id="3.30.565.10">
    <property type="entry name" value="Histidine kinase-like ATPase, C-terminal domain"/>
    <property type="match status" value="1"/>
</dbReference>
<dbReference type="SUPFAM" id="SSF52172">
    <property type="entry name" value="CheY-like"/>
    <property type="match status" value="1"/>
</dbReference>
<dbReference type="Gene3D" id="3.40.50.2300">
    <property type="match status" value="1"/>
</dbReference>
<dbReference type="Pfam" id="PF26379">
    <property type="entry name" value="FimL_2nd"/>
    <property type="match status" value="1"/>
</dbReference>
<feature type="domain" description="Response regulatory" evidence="12">
    <location>
        <begin position="1619"/>
        <end position="1735"/>
    </location>
</feature>
<dbReference type="InterPro" id="IPR004358">
    <property type="entry name" value="Sig_transdc_His_kin-like_C"/>
</dbReference>
<dbReference type="PROSITE" id="PS50109">
    <property type="entry name" value="HIS_KIN"/>
    <property type="match status" value="1"/>
</dbReference>
<evidence type="ECO:0000256" key="5">
    <source>
        <dbReference type="ARBA" id="ARBA00022679"/>
    </source>
</evidence>
<dbReference type="Gene3D" id="2.30.30.40">
    <property type="entry name" value="SH3 Domains"/>
    <property type="match status" value="1"/>
</dbReference>
<dbReference type="SMART" id="SM01231">
    <property type="entry name" value="H-kinase_dim"/>
    <property type="match status" value="1"/>
</dbReference>
<evidence type="ECO:0000259" key="11">
    <source>
        <dbReference type="PROSITE" id="PS50109"/>
    </source>
</evidence>
<dbReference type="Pfam" id="PF01627">
    <property type="entry name" value="Hpt"/>
    <property type="match status" value="3"/>
</dbReference>
<dbReference type="GO" id="GO:0000155">
    <property type="term" value="F:phosphorelay sensor kinase activity"/>
    <property type="evidence" value="ECO:0007669"/>
    <property type="project" value="InterPro"/>
</dbReference>